<organism evidence="1">
    <name type="scientific">Schaalia odontolytica</name>
    <dbReference type="NCBI Taxonomy" id="1660"/>
    <lineage>
        <taxon>Bacteria</taxon>
        <taxon>Bacillati</taxon>
        <taxon>Actinomycetota</taxon>
        <taxon>Actinomycetes</taxon>
        <taxon>Actinomycetales</taxon>
        <taxon>Actinomycetaceae</taxon>
        <taxon>Schaalia</taxon>
    </lineage>
</organism>
<gene>
    <name evidence="1" type="ORF">AOLFYP35_00056</name>
</gene>
<dbReference type="EMBL" id="CACRSM010000001">
    <property type="protein sequence ID" value="VYS72929.1"/>
    <property type="molecule type" value="Genomic_DNA"/>
</dbReference>
<dbReference type="InterPro" id="IPR027417">
    <property type="entry name" value="P-loop_NTPase"/>
</dbReference>
<sequence length="521" mass="57382">MTSLSFACFTPSLMPENLLERTFVAREPILKTIMKRVEKLGKTPSPNHTLFVGSYGVGKTHLISLAYHRSVKLADGQRNTSLRIARLPETPWRITSYARLLAAILNQFSPTEMKSADEISLEAQLRGSIRVDGPIVVFMENVSQIFEALGQDGQQKLRSLLQTETGILIIGSTTRLDRSLSDHASPFFGFFDTIRLEPFTPEEAREMLSTLAHEAENAELAEYASGPDVMVQIRTITHLTGGVPRVWAMLGSALDAADFEGLSTLLLARIDAFTPYYQEQLAQLSPLQRLIMAELVAANHPLPVKDLAERVGSEQRTVAKAISVLSERAWIKPVSTLFTDLLDQRRSYYDLVDPLARLVLQLKDSDTLLLPSIVHFLETWFGTEGLTASSSFELLGEVEDALASAAQGDAEPMMALPSTAREAIEIKVCDVEGISSARLNLLAKAAKGADLLPSKDIIEWLARAERLDHELQSTQSRLTLVRWLAASHHFEEAEAALGTITSAQEAQEGARALSDAHQARN</sequence>
<name>A0A6N2QY44_9ACTO</name>
<dbReference type="SUPFAM" id="SSF46785">
    <property type="entry name" value="Winged helix' DNA-binding domain"/>
    <property type="match status" value="1"/>
</dbReference>
<dbReference type="AlphaFoldDB" id="A0A6N2QY44"/>
<dbReference type="InterPro" id="IPR036390">
    <property type="entry name" value="WH_DNA-bd_sf"/>
</dbReference>
<proteinExistence type="predicted"/>
<accession>A0A6N2QY44</accession>
<dbReference type="Gene3D" id="3.40.50.300">
    <property type="entry name" value="P-loop containing nucleotide triphosphate hydrolases"/>
    <property type="match status" value="1"/>
</dbReference>
<dbReference type="SUPFAM" id="SSF52540">
    <property type="entry name" value="P-loop containing nucleoside triphosphate hydrolases"/>
    <property type="match status" value="1"/>
</dbReference>
<dbReference type="InterPro" id="IPR036388">
    <property type="entry name" value="WH-like_DNA-bd_sf"/>
</dbReference>
<reference evidence="1" key="1">
    <citation type="submission" date="2019-11" db="EMBL/GenBank/DDBJ databases">
        <authorList>
            <person name="Feng L."/>
        </authorList>
    </citation>
    <scope>NUCLEOTIDE SEQUENCE</scope>
    <source>
        <strain evidence="1">AodontolyticusLFYP35</strain>
    </source>
</reference>
<evidence type="ECO:0000313" key="1">
    <source>
        <dbReference type="EMBL" id="VYS72929.1"/>
    </source>
</evidence>
<protein>
    <submittedName>
        <fullName evidence="1">Uncharacterized protein</fullName>
    </submittedName>
</protein>
<dbReference type="Gene3D" id="1.10.10.10">
    <property type="entry name" value="Winged helix-like DNA-binding domain superfamily/Winged helix DNA-binding domain"/>
    <property type="match status" value="1"/>
</dbReference>